<dbReference type="RefSeq" id="WP_007504216.1">
    <property type="nucleotide sequence ID" value="NZ_AFCE01000122.1"/>
</dbReference>
<dbReference type="Proteomes" id="UP000010716">
    <property type="component" value="Unassembled WGS sequence"/>
</dbReference>
<protein>
    <submittedName>
        <fullName evidence="7">DUF294 nucleotidyltransferase-like domain-containing protein</fullName>
    </submittedName>
    <submittedName>
        <fullName evidence="6">Putative CBS domain and cyclic nucleotide-regulated nucleotidyltransferase</fullName>
    </submittedName>
</protein>
<dbReference type="Proteomes" id="UP000825179">
    <property type="component" value="Chromosome"/>
</dbReference>
<name>F5L689_CALTT</name>
<evidence type="ECO:0000259" key="4">
    <source>
        <dbReference type="PROSITE" id="PS50042"/>
    </source>
</evidence>
<reference evidence="7" key="3">
    <citation type="submission" date="2021-08" db="EMBL/GenBank/DDBJ databases">
        <authorList>
            <person name="de Jong S."/>
            <person name="van den Broek M."/>
            <person name="Merkel A."/>
            <person name="de la Torre Cortes P."/>
            <person name="Kalamorz F."/>
            <person name="Cook G."/>
            <person name="van Loosdrecht M."/>
            <person name="McMillan D."/>
        </authorList>
    </citation>
    <scope>NUCLEOTIDE SEQUENCE</scope>
    <source>
        <strain evidence="7">TA2.A1</strain>
    </source>
</reference>
<dbReference type="CDD" id="cd05401">
    <property type="entry name" value="NT_GlnE_GlnD_like"/>
    <property type="match status" value="1"/>
</dbReference>
<dbReference type="Pfam" id="PF03445">
    <property type="entry name" value="DUF294"/>
    <property type="match status" value="1"/>
</dbReference>
<reference evidence="7 9" key="2">
    <citation type="journal article" date="2020" name="Extremophiles">
        <title>Genomic analysis of Caldalkalibacillus thermarum TA2.A1 reveals aerobic alkaliphilic metabolism and evolutionary hallmarks linking alkaliphilic bacteria and plant life.</title>
        <authorList>
            <person name="de Jong S.I."/>
            <person name="van den Broek M.A."/>
            <person name="Merkel A.Y."/>
            <person name="de la Torre Cortes P."/>
            <person name="Kalamorz F."/>
            <person name="Cook G.M."/>
            <person name="van Loosdrecht M.C.M."/>
            <person name="McMillan D.G.G."/>
        </authorList>
    </citation>
    <scope>NUCLEOTIDE SEQUENCE [LARGE SCALE GENOMIC DNA]</scope>
    <source>
        <strain evidence="7 9">TA2.A1</strain>
    </source>
</reference>
<dbReference type="SUPFAM" id="SSF51206">
    <property type="entry name" value="cAMP-binding domain-like"/>
    <property type="match status" value="1"/>
</dbReference>
<dbReference type="InterPro" id="IPR005105">
    <property type="entry name" value="GlnD_Uridyltrans_N"/>
</dbReference>
<keyword evidence="9" id="KW-1185">Reference proteome</keyword>
<keyword evidence="1 3" id="KW-0129">CBS domain</keyword>
<dbReference type="InterPro" id="IPR051257">
    <property type="entry name" value="Diverse_CBS-Domain"/>
</dbReference>
<dbReference type="InterPro" id="IPR014710">
    <property type="entry name" value="RmlC-like_jellyroll"/>
</dbReference>
<dbReference type="KEGG" id="cthu:HUR95_06170"/>
<dbReference type="PROSITE" id="PS51371">
    <property type="entry name" value="CBS"/>
    <property type="match status" value="2"/>
</dbReference>
<dbReference type="InterPro" id="IPR046342">
    <property type="entry name" value="CBS_dom_sf"/>
</dbReference>
<dbReference type="Pfam" id="PF00027">
    <property type="entry name" value="cNMP_binding"/>
    <property type="match status" value="1"/>
</dbReference>
<sequence>MTAANHPPNERYINLIRHHPLFRGVDDTLFEQLIAHCQLLSYDKQEMVLHSKTERESLLLILEGSVEVFVSGPTAAKEEVLEILQAGDLIGLSSIAHFLGEPPHVNSQHNVGVRSIEPTHCLEIPFHVLEKRWPDEEVRHYLLRQLAVRLKDVYASLAEQLYLAQRWGESEPFVRRVHDLMSSPVIAVEVTDTIAHAARQMMNHQVSSVVVMDKGRMAGIITKSDLVRQMAAEHQVQGSTVGLWMSPNPLTITSDSYYYQALAIFLTENIKHLPVTKNGRVIGMLTLADLMRKKNRGLFDSIQAIEKAEASQLSQIKEGIYLVFASLLQDGLPAIHITDVLTTLYDRLVQHCLRLAESDLENEGLGEPPVPYCWFHMGSSGRKEQFLLTDQDHFLVYQDLEHLTKEEQEKTKHYFAQLTRAVVGYLEQAGFSRCQGGMMATNPAWRGSLSYWQQVLRKWTLHTTNTTLIKAHNFLSFRLVQGDQQLYEQFLALVKQELKRSSVFLYRMAALEREQSVPALHHPIRTFFRLAKKVIDLKKEALFPFHHALHILALSHGVYEGTPVEKIEQLVRKKVLDASFGEALLDAYSSVLKIRMAHAWQQYEQGEEMTSALSLSELNYREKEDLRRALYTIRSLQQQMLIHFGM</sequence>
<keyword evidence="6" id="KW-0808">Transferase</keyword>
<dbReference type="EMBL" id="AFCE01000122">
    <property type="protein sequence ID" value="EGL83139.1"/>
    <property type="molecule type" value="Genomic_DNA"/>
</dbReference>
<dbReference type="CDD" id="cd00038">
    <property type="entry name" value="CAP_ED"/>
    <property type="match status" value="1"/>
</dbReference>
<dbReference type="EMBL" id="CP082237">
    <property type="protein sequence ID" value="QZT34837.1"/>
    <property type="molecule type" value="Genomic_DNA"/>
</dbReference>
<dbReference type="InterPro" id="IPR018490">
    <property type="entry name" value="cNMP-bd_dom_sf"/>
</dbReference>
<dbReference type="PROSITE" id="PS50042">
    <property type="entry name" value="CNMP_BINDING_3"/>
    <property type="match status" value="1"/>
</dbReference>
<dbReference type="SUPFAM" id="SSF54631">
    <property type="entry name" value="CBS-domain pair"/>
    <property type="match status" value="1"/>
</dbReference>
<dbReference type="InterPro" id="IPR043519">
    <property type="entry name" value="NT_sf"/>
</dbReference>
<evidence type="ECO:0000313" key="7">
    <source>
        <dbReference type="EMBL" id="QZT34837.1"/>
    </source>
</evidence>
<dbReference type="PANTHER" id="PTHR43080">
    <property type="entry name" value="CBS DOMAIN-CONTAINING PROTEIN CBSX3, MITOCHONDRIAL"/>
    <property type="match status" value="1"/>
</dbReference>
<evidence type="ECO:0000256" key="2">
    <source>
        <dbReference type="ARBA" id="ARBA00023159"/>
    </source>
</evidence>
<dbReference type="InterPro" id="IPR000595">
    <property type="entry name" value="cNMP-bd_dom"/>
</dbReference>
<organism evidence="6 8">
    <name type="scientific">Caldalkalibacillus thermarum (strain TA2.A1)</name>
    <dbReference type="NCBI Taxonomy" id="986075"/>
    <lineage>
        <taxon>Bacteria</taxon>
        <taxon>Bacillati</taxon>
        <taxon>Bacillota</taxon>
        <taxon>Bacilli</taxon>
        <taxon>Bacillales</taxon>
        <taxon>Bacillaceae</taxon>
        <taxon>Caldalkalibacillus</taxon>
    </lineage>
</organism>
<keyword evidence="2" id="KW-0010">Activator</keyword>
<dbReference type="AlphaFoldDB" id="F5L689"/>
<evidence type="ECO:0000259" key="5">
    <source>
        <dbReference type="PROSITE" id="PS51371"/>
    </source>
</evidence>
<dbReference type="InterPro" id="IPR018821">
    <property type="entry name" value="DUF294_put_nucleoTrafse_sb-bd"/>
</dbReference>
<dbReference type="SMART" id="SM00116">
    <property type="entry name" value="CBS"/>
    <property type="match status" value="2"/>
</dbReference>
<evidence type="ECO:0000256" key="3">
    <source>
        <dbReference type="PROSITE-ProRule" id="PRU00703"/>
    </source>
</evidence>
<dbReference type="Gene3D" id="2.60.120.10">
    <property type="entry name" value="Jelly Rolls"/>
    <property type="match status" value="1"/>
</dbReference>
<reference evidence="6 8" key="1">
    <citation type="journal article" date="2011" name="J. Bacteriol.">
        <title>Draft genome sequence of the thermoalkaliphilic Caldalkalibacillus thermarum strain TA2.A1.</title>
        <authorList>
            <person name="Kalamorz F."/>
            <person name="Keis S."/>
            <person name="McMillan D.G."/>
            <person name="Olsson K."/>
            <person name="Stanton J.A."/>
            <person name="Stockwell P."/>
            <person name="Black M.A."/>
            <person name="Klingeman D.M."/>
            <person name="Land M.L."/>
            <person name="Han C.S."/>
            <person name="Martin S.L."/>
            <person name="Becher S.A."/>
            <person name="Peddie C.J."/>
            <person name="Morgan H.W."/>
            <person name="Matthies D."/>
            <person name="Preiss L."/>
            <person name="Meier T."/>
            <person name="Brown S.D."/>
            <person name="Cook G.M."/>
        </authorList>
    </citation>
    <scope>NUCLEOTIDE SEQUENCE [LARGE SCALE GENOMIC DNA]</scope>
    <source>
        <strain evidence="6 8">TA2.A1</strain>
    </source>
</reference>
<evidence type="ECO:0000313" key="6">
    <source>
        <dbReference type="EMBL" id="EGL83139.1"/>
    </source>
</evidence>
<dbReference type="InterPro" id="IPR000644">
    <property type="entry name" value="CBS_dom"/>
</dbReference>
<accession>F5L689</accession>
<evidence type="ECO:0000313" key="8">
    <source>
        <dbReference type="Proteomes" id="UP000010716"/>
    </source>
</evidence>
<dbReference type="Gene3D" id="3.10.580.10">
    <property type="entry name" value="CBS-domain"/>
    <property type="match status" value="1"/>
</dbReference>
<dbReference type="eggNOG" id="COG2905">
    <property type="taxonomic scope" value="Bacteria"/>
</dbReference>
<dbReference type="SUPFAM" id="SSF81301">
    <property type="entry name" value="Nucleotidyltransferase"/>
    <property type="match status" value="1"/>
</dbReference>
<dbReference type="GO" id="GO:0008773">
    <property type="term" value="F:[protein-PII] uridylyltransferase activity"/>
    <property type="evidence" value="ECO:0007669"/>
    <property type="project" value="InterPro"/>
</dbReference>
<dbReference type="Pfam" id="PF00571">
    <property type="entry name" value="CBS"/>
    <property type="match status" value="2"/>
</dbReference>
<dbReference type="Pfam" id="PF10335">
    <property type="entry name" value="DUF294_C"/>
    <property type="match status" value="1"/>
</dbReference>
<feature type="domain" description="CBS" evidence="5">
    <location>
        <begin position="181"/>
        <end position="236"/>
    </location>
</feature>
<dbReference type="PANTHER" id="PTHR43080:SF2">
    <property type="entry name" value="CBS DOMAIN-CONTAINING PROTEIN"/>
    <property type="match status" value="1"/>
</dbReference>
<feature type="domain" description="Cyclic nucleotide-binding" evidence="4">
    <location>
        <begin position="21"/>
        <end position="102"/>
    </location>
</feature>
<evidence type="ECO:0000313" key="9">
    <source>
        <dbReference type="Proteomes" id="UP000825179"/>
    </source>
</evidence>
<gene>
    <name evidence="6" type="ORF">CathTA2_1302</name>
    <name evidence="7" type="ORF">HUR95_06170</name>
</gene>
<dbReference type="OrthoDB" id="9810963at2"/>
<feature type="domain" description="CBS" evidence="5">
    <location>
        <begin position="245"/>
        <end position="301"/>
    </location>
</feature>
<proteinExistence type="predicted"/>
<evidence type="ECO:0000256" key="1">
    <source>
        <dbReference type="ARBA" id="ARBA00023122"/>
    </source>
</evidence>